<dbReference type="PRINTS" id="PR00792">
    <property type="entry name" value="PEPSIN"/>
</dbReference>
<dbReference type="SUPFAM" id="SSF50630">
    <property type="entry name" value="Acid proteases"/>
    <property type="match status" value="1"/>
</dbReference>
<feature type="signal peptide" evidence="6">
    <location>
        <begin position="1"/>
        <end position="16"/>
    </location>
</feature>
<dbReference type="Pfam" id="PF00026">
    <property type="entry name" value="Asp"/>
    <property type="match status" value="1"/>
</dbReference>
<dbReference type="InterPro" id="IPR021109">
    <property type="entry name" value="Peptidase_aspartic_dom_sf"/>
</dbReference>
<dbReference type="Proteomes" id="UP000000305">
    <property type="component" value="Unassembled WGS sequence"/>
</dbReference>
<dbReference type="FunFam" id="2.40.70.10:FF:000044">
    <property type="entry name" value="Lysosomal aspartic protease"/>
    <property type="match status" value="1"/>
</dbReference>
<protein>
    <recommendedName>
        <fullName evidence="7">Peptidase A1 domain-containing protein</fullName>
    </recommendedName>
</protein>
<dbReference type="KEGG" id="dpx:DAPPUDRAFT_189045"/>
<feature type="disulfide bond" evidence="4">
    <location>
        <begin position="97"/>
        <end position="104"/>
    </location>
</feature>
<dbReference type="InParanoid" id="E9H7X0"/>
<keyword evidence="2 4" id="KW-1015">Disulfide bond</keyword>
<gene>
    <name evidence="8" type="ORF">DAPPUDRAFT_189045</name>
</gene>
<dbReference type="STRING" id="6669.E9H7X0"/>
<feature type="domain" description="Peptidase A1" evidence="7">
    <location>
        <begin position="66"/>
        <end position="388"/>
    </location>
</feature>
<evidence type="ECO:0000256" key="3">
    <source>
        <dbReference type="PIRSR" id="PIRSR601461-1"/>
    </source>
</evidence>
<feature type="disulfide bond" evidence="4">
    <location>
        <begin position="308"/>
        <end position="347"/>
    </location>
</feature>
<evidence type="ECO:0000256" key="5">
    <source>
        <dbReference type="RuleBase" id="RU000454"/>
    </source>
</evidence>
<proteinExistence type="inferred from homology"/>
<dbReference type="PROSITE" id="PS00141">
    <property type="entry name" value="ASP_PROTEASE"/>
    <property type="match status" value="2"/>
</dbReference>
<dbReference type="AlphaFoldDB" id="E9H7X0"/>
<dbReference type="OMA" id="ACEVHNQ"/>
<dbReference type="GO" id="GO:0005764">
    <property type="term" value="C:lysosome"/>
    <property type="evidence" value="ECO:0000318"/>
    <property type="project" value="GO_Central"/>
</dbReference>
<dbReference type="GO" id="GO:0006508">
    <property type="term" value="P:proteolysis"/>
    <property type="evidence" value="ECO:0000318"/>
    <property type="project" value="GO_Central"/>
</dbReference>
<name>E9H7X0_DAPPU</name>
<dbReference type="InterPro" id="IPR001969">
    <property type="entry name" value="Aspartic_peptidase_AS"/>
</dbReference>
<feature type="active site" evidence="3">
    <location>
        <position position="84"/>
    </location>
</feature>
<dbReference type="eggNOG" id="KOG1339">
    <property type="taxonomic scope" value="Eukaryota"/>
</dbReference>
<evidence type="ECO:0000313" key="8">
    <source>
        <dbReference type="EMBL" id="EFX72169.1"/>
    </source>
</evidence>
<dbReference type="FunFam" id="2.40.70.10:FF:000004">
    <property type="entry name" value="Pepsin A"/>
    <property type="match status" value="1"/>
</dbReference>
<dbReference type="MEROPS" id="A01.009"/>
<dbReference type="InterPro" id="IPR001461">
    <property type="entry name" value="Aspartic_peptidase_A1"/>
</dbReference>
<dbReference type="PANTHER" id="PTHR47966">
    <property type="entry name" value="BETA-SITE APP-CLEAVING ENZYME, ISOFORM A-RELATED"/>
    <property type="match status" value="1"/>
</dbReference>
<dbReference type="GO" id="GO:0004190">
    <property type="term" value="F:aspartic-type endopeptidase activity"/>
    <property type="evidence" value="ECO:0000318"/>
    <property type="project" value="GO_Central"/>
</dbReference>
<dbReference type="PhylomeDB" id="E9H7X0"/>
<dbReference type="Gene3D" id="2.40.70.10">
    <property type="entry name" value="Acid Proteases"/>
    <property type="match status" value="2"/>
</dbReference>
<organism evidence="8 9">
    <name type="scientific">Daphnia pulex</name>
    <name type="common">Water flea</name>
    <dbReference type="NCBI Taxonomy" id="6669"/>
    <lineage>
        <taxon>Eukaryota</taxon>
        <taxon>Metazoa</taxon>
        <taxon>Ecdysozoa</taxon>
        <taxon>Arthropoda</taxon>
        <taxon>Crustacea</taxon>
        <taxon>Branchiopoda</taxon>
        <taxon>Diplostraca</taxon>
        <taxon>Cladocera</taxon>
        <taxon>Anomopoda</taxon>
        <taxon>Daphniidae</taxon>
        <taxon>Daphnia</taxon>
    </lineage>
</organism>
<reference evidence="8 9" key="1">
    <citation type="journal article" date="2011" name="Science">
        <title>The ecoresponsive genome of Daphnia pulex.</title>
        <authorList>
            <person name="Colbourne J.K."/>
            <person name="Pfrender M.E."/>
            <person name="Gilbert D."/>
            <person name="Thomas W.K."/>
            <person name="Tucker A."/>
            <person name="Oakley T.H."/>
            <person name="Tokishita S."/>
            <person name="Aerts A."/>
            <person name="Arnold G.J."/>
            <person name="Basu M.K."/>
            <person name="Bauer D.J."/>
            <person name="Caceres C.E."/>
            <person name="Carmel L."/>
            <person name="Casola C."/>
            <person name="Choi J.H."/>
            <person name="Detter J.C."/>
            <person name="Dong Q."/>
            <person name="Dusheyko S."/>
            <person name="Eads B.D."/>
            <person name="Frohlich T."/>
            <person name="Geiler-Samerotte K.A."/>
            <person name="Gerlach D."/>
            <person name="Hatcher P."/>
            <person name="Jogdeo S."/>
            <person name="Krijgsveld J."/>
            <person name="Kriventseva E.V."/>
            <person name="Kultz D."/>
            <person name="Laforsch C."/>
            <person name="Lindquist E."/>
            <person name="Lopez J."/>
            <person name="Manak J.R."/>
            <person name="Muller J."/>
            <person name="Pangilinan J."/>
            <person name="Patwardhan R.P."/>
            <person name="Pitluck S."/>
            <person name="Pritham E.J."/>
            <person name="Rechtsteiner A."/>
            <person name="Rho M."/>
            <person name="Rogozin I.B."/>
            <person name="Sakarya O."/>
            <person name="Salamov A."/>
            <person name="Schaack S."/>
            <person name="Shapiro H."/>
            <person name="Shiga Y."/>
            <person name="Skalitzky C."/>
            <person name="Smith Z."/>
            <person name="Souvorov A."/>
            <person name="Sung W."/>
            <person name="Tang Z."/>
            <person name="Tsuchiya D."/>
            <person name="Tu H."/>
            <person name="Vos H."/>
            <person name="Wang M."/>
            <person name="Wolf Y.I."/>
            <person name="Yamagata H."/>
            <person name="Yamada T."/>
            <person name="Ye Y."/>
            <person name="Shaw J.R."/>
            <person name="Andrews J."/>
            <person name="Crease T.J."/>
            <person name="Tang H."/>
            <person name="Lucas S.M."/>
            <person name="Robertson H.M."/>
            <person name="Bork P."/>
            <person name="Koonin E.V."/>
            <person name="Zdobnov E.M."/>
            <person name="Grigoriev I.V."/>
            <person name="Lynch M."/>
            <person name="Boore J.L."/>
        </authorList>
    </citation>
    <scope>NUCLEOTIDE SEQUENCE [LARGE SCALE GENOMIC DNA]</scope>
</reference>
<feature type="active site" evidence="3">
    <location>
        <position position="274"/>
    </location>
</feature>
<dbReference type="GO" id="GO:0006915">
    <property type="term" value="P:apoptotic process"/>
    <property type="evidence" value="ECO:0000318"/>
    <property type="project" value="GO_Central"/>
</dbReference>
<evidence type="ECO:0000256" key="2">
    <source>
        <dbReference type="ARBA" id="ARBA00023157"/>
    </source>
</evidence>
<keyword evidence="5" id="KW-0645">Protease</keyword>
<dbReference type="InterPro" id="IPR033121">
    <property type="entry name" value="PEPTIDASE_A1"/>
</dbReference>
<dbReference type="EMBL" id="GL732602">
    <property type="protein sequence ID" value="EFX72169.1"/>
    <property type="molecule type" value="Genomic_DNA"/>
</dbReference>
<evidence type="ECO:0000256" key="1">
    <source>
        <dbReference type="ARBA" id="ARBA00007447"/>
    </source>
</evidence>
<dbReference type="OrthoDB" id="771136at2759"/>
<evidence type="ECO:0000256" key="6">
    <source>
        <dbReference type="SAM" id="SignalP"/>
    </source>
</evidence>
<keyword evidence="5" id="KW-0378">Hydrolase</keyword>
<keyword evidence="5" id="KW-0064">Aspartyl protease</keyword>
<keyword evidence="6" id="KW-0732">Signal</keyword>
<comment type="similarity">
    <text evidence="1 5">Belongs to the peptidase A1 family.</text>
</comment>
<sequence>MKKIFVLFALVGLSAAAKLLSIPLERLPTARSSMSLVEQSMERTRNRYSSGKILTEDLRNFQDSQYFGPITLGTPPQDFTVIFDTGSANLWVPSSQCSEENLACKVHNQYNSSLSDTYKPNGTEFSIQYGTGAMDGFLSTDILGVAGAQVMDQTFAEAVNEPGVTFVAGRFDGILGMSYPNIAVQGVVPMFQNMMAQGLVDEPVFSFWLNRDASDPVNGGEIVFGGTNPDHYVGEINYIPVTRKAYWQFRADGLMIEGIPEYPFCDGGCEMISDTGTSVIAGPAEEVNLLNRLLGAINIINGEAVISCLRIPYLPPITITISGLPYTLEGEDYILKVDDPTTNTSTCISGFLGLDIPPPSGPLWILGDVFIGKFYSIYDFGMDRIGLATAR</sequence>
<evidence type="ECO:0000259" key="7">
    <source>
        <dbReference type="PROSITE" id="PS51767"/>
    </source>
</evidence>
<keyword evidence="9" id="KW-1185">Reference proteome</keyword>
<evidence type="ECO:0000313" key="9">
    <source>
        <dbReference type="Proteomes" id="UP000000305"/>
    </source>
</evidence>
<evidence type="ECO:0000256" key="4">
    <source>
        <dbReference type="PIRSR" id="PIRSR601461-2"/>
    </source>
</evidence>
<feature type="chain" id="PRO_5003241585" description="Peptidase A1 domain-containing protein" evidence="6">
    <location>
        <begin position="17"/>
        <end position="391"/>
    </location>
</feature>
<dbReference type="PROSITE" id="PS51767">
    <property type="entry name" value="PEPTIDASE_A1"/>
    <property type="match status" value="1"/>
</dbReference>
<dbReference type="PANTHER" id="PTHR47966:SF51">
    <property type="entry name" value="BETA-SITE APP-CLEAVING ENZYME, ISOFORM A-RELATED"/>
    <property type="match status" value="1"/>
</dbReference>
<accession>E9H7X0</accession>
<dbReference type="HOGENOM" id="CLU_013253_3_3_1"/>